<organism evidence="4 5">
    <name type="scientific">Thermoactinomyces vulgaris</name>
    <dbReference type="NCBI Taxonomy" id="2026"/>
    <lineage>
        <taxon>Bacteria</taxon>
        <taxon>Bacillati</taxon>
        <taxon>Bacillota</taxon>
        <taxon>Bacilli</taxon>
        <taxon>Bacillales</taxon>
        <taxon>Thermoactinomycetaceae</taxon>
        <taxon>Thermoactinomyces</taxon>
    </lineage>
</organism>
<comment type="caution">
    <text evidence="4">The sequence shown here is derived from an EMBL/GenBank/DDBJ whole genome shotgun (WGS) entry which is preliminary data.</text>
</comment>
<dbReference type="Gene3D" id="3.40.630.190">
    <property type="entry name" value="LCP protein"/>
    <property type="match status" value="1"/>
</dbReference>
<accession>A0ABS0QHC4</accession>
<feature type="transmembrane region" description="Helical" evidence="2">
    <location>
        <begin position="7"/>
        <end position="28"/>
    </location>
</feature>
<evidence type="ECO:0000313" key="4">
    <source>
        <dbReference type="EMBL" id="MBH8588161.1"/>
    </source>
</evidence>
<evidence type="ECO:0000256" key="2">
    <source>
        <dbReference type="SAM" id="Phobius"/>
    </source>
</evidence>
<keyword evidence="2" id="KW-0472">Membrane</keyword>
<dbReference type="Pfam" id="PF03816">
    <property type="entry name" value="LytR_cpsA_psr"/>
    <property type="match status" value="1"/>
</dbReference>
<evidence type="ECO:0000259" key="3">
    <source>
        <dbReference type="Pfam" id="PF03816"/>
    </source>
</evidence>
<dbReference type="Proteomes" id="UP000641910">
    <property type="component" value="Unassembled WGS sequence"/>
</dbReference>
<sequence>MKKWILRFFLLLFITVLLGFGYYVYLIWSAAHRSYVPPEQEKSDKRQEAIKWHEDPVAILMLGVDERDGDQGRADTIMIAALNPQEKDIVLTNIPRDTRVEIPGKNFRDKINHSYAYGGVDLTRKTVEHFLDLPIDGYVQINMQGLKEIVDELDGIDVEVPFTFSYGGHTFKKGTMHLNGEETLAFARMRKEDPLGDFGRIQRQQEVIRAIVRKGTDWTTFTKLDTVMEKLGSNVKTDISPFQLLQLQNRYANLSRENIKTVRFKGEDATIDGIYYFRVSPEEIERIRGILAEQLNYSRPPDTLY</sequence>
<dbReference type="RefSeq" id="WP_037996698.1">
    <property type="nucleotide sequence ID" value="NZ_CP036487.1"/>
</dbReference>
<evidence type="ECO:0000256" key="1">
    <source>
        <dbReference type="ARBA" id="ARBA00006068"/>
    </source>
</evidence>
<keyword evidence="2" id="KW-1133">Transmembrane helix</keyword>
<feature type="domain" description="Cell envelope-related transcriptional attenuator" evidence="3">
    <location>
        <begin position="73"/>
        <end position="214"/>
    </location>
</feature>
<dbReference type="EMBL" id="JAECVU010000002">
    <property type="protein sequence ID" value="MBH8588161.1"/>
    <property type="molecule type" value="Genomic_DNA"/>
</dbReference>
<dbReference type="InterPro" id="IPR050922">
    <property type="entry name" value="LytR/CpsA/Psr_CW_biosynth"/>
</dbReference>
<keyword evidence="5" id="KW-1185">Reference proteome</keyword>
<dbReference type="InterPro" id="IPR004474">
    <property type="entry name" value="LytR_CpsA_psr"/>
</dbReference>
<reference evidence="4 5" key="1">
    <citation type="submission" date="2020-12" db="EMBL/GenBank/DDBJ databases">
        <title>WGS of Thermoactinomyces spp.</title>
        <authorList>
            <person name="Cheng K."/>
        </authorList>
    </citation>
    <scope>NUCLEOTIDE SEQUENCE [LARGE SCALE GENOMIC DNA]</scope>
    <source>
        <strain evidence="5">CICC 10650\ACCC 41061</strain>
    </source>
</reference>
<dbReference type="PANTHER" id="PTHR33392">
    <property type="entry name" value="POLYISOPRENYL-TEICHOIC ACID--PEPTIDOGLYCAN TEICHOIC ACID TRANSFERASE TAGU"/>
    <property type="match status" value="1"/>
</dbReference>
<protein>
    <submittedName>
        <fullName evidence="4">LCP family protein</fullName>
    </submittedName>
</protein>
<keyword evidence="2" id="KW-0812">Transmembrane</keyword>
<name>A0ABS0QHC4_THEVU</name>
<dbReference type="PANTHER" id="PTHR33392:SF6">
    <property type="entry name" value="POLYISOPRENYL-TEICHOIC ACID--PEPTIDOGLYCAN TEICHOIC ACID TRANSFERASE TAGU"/>
    <property type="match status" value="1"/>
</dbReference>
<gene>
    <name evidence="4" type="ORF">I8U22_04905</name>
</gene>
<comment type="similarity">
    <text evidence="1">Belongs to the LytR/CpsA/Psr (LCP) family.</text>
</comment>
<dbReference type="NCBIfam" id="TIGR00350">
    <property type="entry name" value="lytR_cpsA_psr"/>
    <property type="match status" value="1"/>
</dbReference>
<proteinExistence type="inferred from homology"/>
<evidence type="ECO:0000313" key="5">
    <source>
        <dbReference type="Proteomes" id="UP000641910"/>
    </source>
</evidence>